<organism evidence="2 3">
    <name type="scientific">Bradyrhizobium campsiandrae</name>
    <dbReference type="NCBI Taxonomy" id="1729892"/>
    <lineage>
        <taxon>Bacteria</taxon>
        <taxon>Pseudomonadati</taxon>
        <taxon>Pseudomonadota</taxon>
        <taxon>Alphaproteobacteria</taxon>
        <taxon>Hyphomicrobiales</taxon>
        <taxon>Nitrobacteraceae</taxon>
        <taxon>Bradyrhizobium</taxon>
    </lineage>
</organism>
<keyword evidence="3" id="KW-1185">Reference proteome</keyword>
<feature type="transmembrane region" description="Helical" evidence="1">
    <location>
        <begin position="234"/>
        <end position="256"/>
    </location>
</feature>
<dbReference type="Proteomes" id="UP000639516">
    <property type="component" value="Unassembled WGS sequence"/>
</dbReference>
<accession>A0ABR7UA60</accession>
<reference evidence="2 3" key="1">
    <citation type="journal article" date="2020" name="Arch. Microbiol.">
        <title>Bradyrhizobium campsiandrae sp. nov., a nitrogen-fixing bacterial strain isolated from a native leguminous tree from the Amazon adapted to flooded conditions.</title>
        <authorList>
            <person name="Cabral Michel D."/>
            <person name="Martins da Costa E."/>
            <person name="Azarias Guimaraes A."/>
            <person name="Soares de Carvalho T."/>
            <person name="Santos de Castro Caputo P."/>
            <person name="Willems A."/>
            <person name="de Souza Moreira F.M."/>
        </authorList>
    </citation>
    <scope>NUCLEOTIDE SEQUENCE [LARGE SCALE GENOMIC DNA]</scope>
    <source>
        <strain evidence="3">INPA 384B</strain>
    </source>
</reference>
<evidence type="ECO:0000313" key="2">
    <source>
        <dbReference type="EMBL" id="MBC9980890.1"/>
    </source>
</evidence>
<feature type="transmembrane region" description="Helical" evidence="1">
    <location>
        <begin position="91"/>
        <end position="109"/>
    </location>
</feature>
<protein>
    <submittedName>
        <fullName evidence="2">OpgC domain-containing protein</fullName>
    </submittedName>
</protein>
<sequence length="403" mass="46139">MGKESTDRFVVERDLRLDLLRGLGLWMIFLDHIPDDVVAWLTLRNYGFSDAAEFFVFISGYLLGFIYVPIVASGQFLAALKRLWLRAWQMYVAHILLFLAFTAQIARAARKWDNPMYKDEFNVANFLAHPDELIGKALTLQYKPVDLDVLPLYISLVVVAPFVVWCLVRRPNLTLAGSIVLYLLARYFDWNLPSYPKGATWYFNPFAWQLMFFFGAWCGCGAVAQISKFLRSRIVFAVAIAWILFALVIVMTWHSVFLESLIPKWMIKLIYPIDKTDLDMLRFTHFLALAVIVSRYLSRDWAGLKSKWLRPLVLCGQHSLPLFCLGVFLSFGVHWILVQWKHQVIEQILLSIGGMAIMTAAAWVLDRAQRVPNLFVDAGIKEEQNPVAQPEPMAGIRTQPSAA</sequence>
<dbReference type="InterPro" id="IPR014550">
    <property type="entry name" value="UCP028704_OpgC"/>
</dbReference>
<comment type="caution">
    <text evidence="2">The sequence shown here is derived from an EMBL/GenBank/DDBJ whole genome shotgun (WGS) entry which is preliminary data.</text>
</comment>
<proteinExistence type="predicted"/>
<keyword evidence="1" id="KW-1133">Transmembrane helix</keyword>
<keyword evidence="1" id="KW-0812">Transmembrane</keyword>
<feature type="transmembrane region" description="Helical" evidence="1">
    <location>
        <begin position="150"/>
        <end position="168"/>
    </location>
</feature>
<feature type="transmembrane region" description="Helical" evidence="1">
    <location>
        <begin position="208"/>
        <end position="227"/>
    </location>
</feature>
<dbReference type="PANTHER" id="PTHR38592">
    <property type="entry name" value="BLL4819 PROTEIN"/>
    <property type="match status" value="1"/>
</dbReference>
<feature type="transmembrane region" description="Helical" evidence="1">
    <location>
        <begin position="173"/>
        <end position="188"/>
    </location>
</feature>
<dbReference type="PIRSF" id="PIRSF028704">
    <property type="entry name" value="UPC028704"/>
    <property type="match status" value="1"/>
</dbReference>
<feature type="transmembrane region" description="Helical" evidence="1">
    <location>
        <begin position="280"/>
        <end position="298"/>
    </location>
</feature>
<feature type="transmembrane region" description="Helical" evidence="1">
    <location>
        <begin position="54"/>
        <end position="79"/>
    </location>
</feature>
<dbReference type="Pfam" id="PF10129">
    <property type="entry name" value="OpgC_C"/>
    <property type="match status" value="1"/>
</dbReference>
<feature type="transmembrane region" description="Helical" evidence="1">
    <location>
        <begin position="319"/>
        <end position="338"/>
    </location>
</feature>
<dbReference type="PANTHER" id="PTHR38592:SF3">
    <property type="entry name" value="BLL4819 PROTEIN"/>
    <property type="match status" value="1"/>
</dbReference>
<feature type="transmembrane region" description="Helical" evidence="1">
    <location>
        <begin position="344"/>
        <end position="365"/>
    </location>
</feature>
<dbReference type="RefSeq" id="WP_188100818.1">
    <property type="nucleotide sequence ID" value="NZ_JAANIH010000019.1"/>
</dbReference>
<evidence type="ECO:0000313" key="3">
    <source>
        <dbReference type="Proteomes" id="UP000639516"/>
    </source>
</evidence>
<gene>
    <name evidence="2" type="ORF">HA482_22060</name>
</gene>
<dbReference type="EMBL" id="JAATTO010000031">
    <property type="protein sequence ID" value="MBC9980890.1"/>
    <property type="molecule type" value="Genomic_DNA"/>
</dbReference>
<name>A0ABR7UA60_9BRAD</name>
<keyword evidence="1" id="KW-0472">Membrane</keyword>
<evidence type="ECO:0000256" key="1">
    <source>
        <dbReference type="SAM" id="Phobius"/>
    </source>
</evidence>